<keyword evidence="4" id="KW-1185">Reference proteome</keyword>
<reference evidence="3 4" key="1">
    <citation type="submission" date="2015-04" db="EMBL/GenBank/DDBJ databases">
        <title>Draft Genome Sequence of the Novel Agar-Digesting Marine Bacterium Q1.</title>
        <authorList>
            <person name="Li Y."/>
            <person name="Li D."/>
            <person name="Chen G."/>
            <person name="Du Z."/>
        </authorList>
    </citation>
    <scope>NUCLEOTIDE SEQUENCE [LARGE SCALE GENOMIC DNA]</scope>
    <source>
        <strain evidence="3 4">Q1</strain>
    </source>
</reference>
<feature type="transmembrane region" description="Helical" evidence="2">
    <location>
        <begin position="37"/>
        <end position="64"/>
    </location>
</feature>
<dbReference type="InterPro" id="IPR001927">
    <property type="entry name" value="Na/Gal_symport"/>
</dbReference>
<dbReference type="PANTHER" id="PTHR11328:SF24">
    <property type="entry name" value="MAJOR FACILITATOR SUPERFAMILY (MFS) PROFILE DOMAIN-CONTAINING PROTEIN"/>
    <property type="match status" value="1"/>
</dbReference>
<feature type="transmembrane region" description="Helical" evidence="2">
    <location>
        <begin position="315"/>
        <end position="336"/>
    </location>
</feature>
<gene>
    <name evidence="3" type="ORF">XM47_15215</name>
</gene>
<dbReference type="PANTHER" id="PTHR11328">
    <property type="entry name" value="MAJOR FACILITATOR SUPERFAMILY DOMAIN-CONTAINING PROTEIN"/>
    <property type="match status" value="1"/>
</dbReference>
<feature type="transmembrane region" description="Helical" evidence="2">
    <location>
        <begin position="290"/>
        <end position="309"/>
    </location>
</feature>
<feature type="transmembrane region" description="Helical" evidence="2">
    <location>
        <begin position="144"/>
        <end position="165"/>
    </location>
</feature>
<evidence type="ECO:0000313" key="4">
    <source>
        <dbReference type="Proteomes" id="UP000037600"/>
    </source>
</evidence>
<dbReference type="NCBIfam" id="TIGR00792">
    <property type="entry name" value="gph"/>
    <property type="match status" value="1"/>
</dbReference>
<evidence type="ECO:0000256" key="2">
    <source>
        <dbReference type="SAM" id="Phobius"/>
    </source>
</evidence>
<dbReference type="CDD" id="cd17332">
    <property type="entry name" value="MFS_MelB_like"/>
    <property type="match status" value="1"/>
</dbReference>
<dbReference type="EMBL" id="LAZL01000028">
    <property type="protein sequence ID" value="KMT64275.1"/>
    <property type="molecule type" value="Genomic_DNA"/>
</dbReference>
<dbReference type="AlphaFoldDB" id="A0A0J8GN93"/>
<comment type="similarity">
    <text evidence="1">Belongs to the sodium:galactoside symporter (TC 2.A.2) family.</text>
</comment>
<feature type="transmembrane region" description="Helical" evidence="2">
    <location>
        <begin position="399"/>
        <end position="419"/>
    </location>
</feature>
<dbReference type="GO" id="GO:0006814">
    <property type="term" value="P:sodium ion transport"/>
    <property type="evidence" value="ECO:0007669"/>
    <property type="project" value="InterPro"/>
</dbReference>
<evidence type="ECO:0000313" key="3">
    <source>
        <dbReference type="EMBL" id="KMT64275.1"/>
    </source>
</evidence>
<dbReference type="InterPro" id="IPR036259">
    <property type="entry name" value="MFS_trans_sf"/>
</dbReference>
<dbReference type="GO" id="GO:0005886">
    <property type="term" value="C:plasma membrane"/>
    <property type="evidence" value="ECO:0007669"/>
    <property type="project" value="TreeGrafter"/>
</dbReference>
<dbReference type="GO" id="GO:0008643">
    <property type="term" value="P:carbohydrate transport"/>
    <property type="evidence" value="ECO:0007669"/>
    <property type="project" value="InterPro"/>
</dbReference>
<evidence type="ECO:0000256" key="1">
    <source>
        <dbReference type="ARBA" id="ARBA00009617"/>
    </source>
</evidence>
<sequence>MKISEKIGYGLGDTASNLVFQTLMIFSTYFYTEVFGLSVYLVGFLLIIVHSIDGLSTFFIGFLVDRTNTRWGKFRPYILWFCFPLAFFSCLAFTTPDFTELGKFSYALVTLVLLTITYSLLNIPYCALAGYLTQSPQQRISLQSYRFSLAMLGGLMISAFMIPMVEWLGAGDEQQGFQLAMIVLSSLGLVFFLICFYTTRERVANEHMSHGSLKQNLSWILSNPECRFIAFICFLILLAIVIRNSVTLFYVGYYLDMSAQSSLFLSVGMIGSIIGSFSTQHFSKYIGQLGLYRTALMVCALISCANYWVLQDQFYLALVFNFGLSFFLQMGSPILWSMLADVADYAEEQSKIHLTGAVYSVSQVSMKLGIALGGGLSAWSLGMFGYQADSVQTETSLHGILIVYTIFPAVLLAFIAYLLKFYKLSIK</sequence>
<accession>A0A0J8GN93</accession>
<organism evidence="3 4">
    <name type="scientific">Catenovulum maritimum</name>
    <dbReference type="NCBI Taxonomy" id="1513271"/>
    <lineage>
        <taxon>Bacteria</taxon>
        <taxon>Pseudomonadati</taxon>
        <taxon>Pseudomonadota</taxon>
        <taxon>Gammaproteobacteria</taxon>
        <taxon>Alteromonadales</taxon>
        <taxon>Alteromonadaceae</taxon>
        <taxon>Catenovulum</taxon>
    </lineage>
</organism>
<dbReference type="InterPro" id="IPR039672">
    <property type="entry name" value="MFS_2"/>
</dbReference>
<keyword evidence="2" id="KW-1133">Transmembrane helix</keyword>
<feature type="transmembrane region" description="Helical" evidence="2">
    <location>
        <begin position="76"/>
        <end position="94"/>
    </location>
</feature>
<dbReference type="GO" id="GO:0015293">
    <property type="term" value="F:symporter activity"/>
    <property type="evidence" value="ECO:0007669"/>
    <property type="project" value="InterPro"/>
</dbReference>
<name>A0A0J8GN93_9ALTE</name>
<dbReference type="SUPFAM" id="SSF103473">
    <property type="entry name" value="MFS general substrate transporter"/>
    <property type="match status" value="1"/>
</dbReference>
<feature type="transmembrane region" description="Helical" evidence="2">
    <location>
        <begin position="177"/>
        <end position="199"/>
    </location>
</feature>
<protein>
    <recommendedName>
        <fullName evidence="5">Sugar transporter</fullName>
    </recommendedName>
</protein>
<keyword evidence="2" id="KW-0812">Transmembrane</keyword>
<dbReference type="Gene3D" id="1.20.1250.20">
    <property type="entry name" value="MFS general substrate transporter like domains"/>
    <property type="match status" value="1"/>
</dbReference>
<keyword evidence="2" id="KW-0472">Membrane</keyword>
<dbReference type="STRING" id="1513271.XM47_15215"/>
<dbReference type="Pfam" id="PF13347">
    <property type="entry name" value="MFS_2"/>
    <property type="match status" value="1"/>
</dbReference>
<proteinExistence type="inferred from homology"/>
<feature type="transmembrane region" description="Helical" evidence="2">
    <location>
        <begin position="106"/>
        <end position="132"/>
    </location>
</feature>
<dbReference type="Proteomes" id="UP000037600">
    <property type="component" value="Unassembled WGS sequence"/>
</dbReference>
<feature type="transmembrane region" description="Helical" evidence="2">
    <location>
        <begin position="357"/>
        <end position="379"/>
    </location>
</feature>
<evidence type="ECO:0008006" key="5">
    <source>
        <dbReference type="Google" id="ProtNLM"/>
    </source>
</evidence>
<comment type="caution">
    <text evidence="3">The sequence shown here is derived from an EMBL/GenBank/DDBJ whole genome shotgun (WGS) entry which is preliminary data.</text>
</comment>
<feature type="transmembrane region" description="Helical" evidence="2">
    <location>
        <begin position="259"/>
        <end position="278"/>
    </location>
</feature>
<feature type="transmembrane region" description="Helical" evidence="2">
    <location>
        <begin position="228"/>
        <end position="253"/>
    </location>
</feature>
<feature type="transmembrane region" description="Helical" evidence="2">
    <location>
        <begin position="7"/>
        <end position="31"/>
    </location>
</feature>